<accession>A0ABS0L1S4</accession>
<evidence type="ECO:0008006" key="3">
    <source>
        <dbReference type="Google" id="ProtNLM"/>
    </source>
</evidence>
<evidence type="ECO:0000313" key="2">
    <source>
        <dbReference type="Proteomes" id="UP000601099"/>
    </source>
</evidence>
<keyword evidence="2" id="KW-1185">Reference proteome</keyword>
<proteinExistence type="predicted"/>
<gene>
    <name evidence="1" type="ORF">I5L79_10935</name>
</gene>
<dbReference type="Proteomes" id="UP000601099">
    <property type="component" value="Unassembled WGS sequence"/>
</dbReference>
<dbReference type="RefSeq" id="WP_196955083.1">
    <property type="nucleotide sequence ID" value="NZ_JADWYK010000005.1"/>
</dbReference>
<dbReference type="EMBL" id="JADWYK010000005">
    <property type="protein sequence ID" value="MBG8554063.1"/>
    <property type="molecule type" value="Genomic_DNA"/>
</dbReference>
<evidence type="ECO:0000313" key="1">
    <source>
        <dbReference type="EMBL" id="MBG8554063.1"/>
    </source>
</evidence>
<name>A0ABS0L1S4_9BACT</name>
<protein>
    <recommendedName>
        <fullName evidence="3">GTPase</fullName>
    </recommendedName>
</protein>
<reference evidence="1 2" key="1">
    <citation type="submission" date="2020-11" db="EMBL/GenBank/DDBJ databases">
        <title>Hymenobacter sp.</title>
        <authorList>
            <person name="Kim M.K."/>
        </authorList>
    </citation>
    <scope>NUCLEOTIDE SEQUENCE [LARGE SCALE GENOMIC DNA]</scope>
    <source>
        <strain evidence="1 2">BT594</strain>
    </source>
</reference>
<sequence length="126" mass="14226">MDQPELLFVYNAKAGPLNGLLDTLHKTLSPATYACSLCALTYGATSMKPEWRQFLRELPVTATFLHRDELPQHYPELAAHPLPAVFRRHAPGPWQVFLTPQELRQPDLAELIDLVRSRLAARRNAG</sequence>
<organism evidence="1 2">
    <name type="scientific">Hymenobacter guriensis</name>
    <dbReference type="NCBI Taxonomy" id="2793065"/>
    <lineage>
        <taxon>Bacteria</taxon>
        <taxon>Pseudomonadati</taxon>
        <taxon>Bacteroidota</taxon>
        <taxon>Cytophagia</taxon>
        <taxon>Cytophagales</taxon>
        <taxon>Hymenobacteraceae</taxon>
        <taxon>Hymenobacter</taxon>
    </lineage>
</organism>
<comment type="caution">
    <text evidence="1">The sequence shown here is derived from an EMBL/GenBank/DDBJ whole genome shotgun (WGS) entry which is preliminary data.</text>
</comment>